<evidence type="ECO:0000313" key="1">
    <source>
        <dbReference type="Ensembl" id="ENSOARP00020034112.2"/>
    </source>
</evidence>
<accession>A0AC11CU02</accession>
<sequence length="315" mass="35997">MRWKRLGQRASRGSEGRGASGPAAVCAWRTWEAQGLAPDAASRPRETEPWRPRGVLPCAADDFPGLPGRLVPGAELFGRRARALEESKLLSFYSDDLEWSKLIMVHHWPATVCQEVESHCKDPPNYWTIHGLWPDKSEVCNRSWPFNPKEIKDLLPDMRRYWPDLLHPSNYSHQFWSHEWKKHGTCAAQLDALNSQRKYFGKSLDLYKALALTSMLQKLGIEPSTDHYYQVSDIRDALVSVYKVVPKVQCFLLEKGQEVQLLGQIELCFSKDLQLWNCSHAAEPAARRQEAWPNLGLHVCEDGPVLYPPLNETKL</sequence>
<protein>
    <submittedName>
        <fullName evidence="1">Uncharacterized protein</fullName>
    </submittedName>
</protein>
<name>A0AC11CU02_SHEEP</name>
<proteinExistence type="predicted"/>
<organism evidence="1">
    <name type="scientific">Ovis aries</name>
    <name type="common">Sheep</name>
    <dbReference type="NCBI Taxonomy" id="9940"/>
    <lineage>
        <taxon>Eukaryota</taxon>
        <taxon>Metazoa</taxon>
        <taxon>Chordata</taxon>
        <taxon>Craniata</taxon>
        <taxon>Vertebrata</taxon>
        <taxon>Euteleostomi</taxon>
        <taxon>Mammalia</taxon>
        <taxon>Eutheria</taxon>
        <taxon>Laurasiatheria</taxon>
        <taxon>Artiodactyla</taxon>
        <taxon>Ruminantia</taxon>
        <taxon>Pecora</taxon>
        <taxon>Bovidae</taxon>
        <taxon>Caprinae</taxon>
        <taxon>Ovis</taxon>
    </lineage>
</organism>
<gene>
    <name evidence="1" type="primary">RNASET2</name>
</gene>
<reference evidence="1" key="1">
    <citation type="submission" date="2020-11" db="EMBL/GenBank/DDBJ databases">
        <authorList>
            <person name="Davenport K.M."/>
            <person name="Bickhart D.M."/>
            <person name="Smith T.P.L."/>
            <person name="Murdoch B.M."/>
            <person name="Rosen B.D."/>
        </authorList>
    </citation>
    <scope>NUCLEOTIDE SEQUENCE [LARGE SCALE GENOMIC DNA]</scope>
    <source>
        <strain evidence="1">OAR_USU_Benz2616</strain>
    </source>
</reference>
<dbReference type="Ensembl" id="ENSOART00020041100.2">
    <property type="protein sequence ID" value="ENSOARP00020034112.2"/>
    <property type="gene ID" value="ENSOARG00020026133.2"/>
</dbReference>
<reference evidence="1" key="3">
    <citation type="submission" date="2025-09" db="UniProtKB">
        <authorList>
            <consortium name="Ensembl"/>
        </authorList>
    </citation>
    <scope>IDENTIFICATION</scope>
</reference>
<reference evidence="1" key="2">
    <citation type="submission" date="2025-08" db="UniProtKB">
        <authorList>
            <consortium name="Ensembl"/>
        </authorList>
    </citation>
    <scope>IDENTIFICATION</scope>
</reference>